<dbReference type="Proteomes" id="UP000584642">
    <property type="component" value="Unassembled WGS sequence"/>
</dbReference>
<keyword evidence="6" id="KW-1185">Reference proteome</keyword>
<evidence type="ECO:0000313" key="6">
    <source>
        <dbReference type="Proteomes" id="UP000584642"/>
    </source>
</evidence>
<keyword evidence="2" id="KW-0680">Restriction system</keyword>
<evidence type="ECO:0000256" key="3">
    <source>
        <dbReference type="ARBA" id="ARBA00023125"/>
    </source>
</evidence>
<protein>
    <recommendedName>
        <fullName evidence="4">Type I restriction modification DNA specificity domain-containing protein</fullName>
    </recommendedName>
</protein>
<evidence type="ECO:0000313" key="5">
    <source>
        <dbReference type="EMBL" id="NYZ18757.1"/>
    </source>
</evidence>
<comment type="similarity">
    <text evidence="1">Belongs to the type-I restriction system S methylase family.</text>
</comment>
<dbReference type="InterPro" id="IPR044946">
    <property type="entry name" value="Restrct_endonuc_typeI_TRD_sf"/>
</dbReference>
<dbReference type="PANTHER" id="PTHR30408">
    <property type="entry name" value="TYPE-1 RESTRICTION ENZYME ECOKI SPECIFICITY PROTEIN"/>
    <property type="match status" value="1"/>
</dbReference>
<gene>
    <name evidence="5" type="ORF">HND93_03465</name>
</gene>
<name>A0ABX2T637_9PROT</name>
<evidence type="ECO:0000256" key="2">
    <source>
        <dbReference type="ARBA" id="ARBA00022747"/>
    </source>
</evidence>
<proteinExistence type="inferred from homology"/>
<dbReference type="SUPFAM" id="SSF116734">
    <property type="entry name" value="DNA methylase specificity domain"/>
    <property type="match status" value="2"/>
</dbReference>
<dbReference type="Pfam" id="PF01420">
    <property type="entry name" value="Methylase_S"/>
    <property type="match status" value="2"/>
</dbReference>
<organism evidence="5 6">
    <name type="scientific">Azospirillum oleiclasticum</name>
    <dbReference type="NCBI Taxonomy" id="2735135"/>
    <lineage>
        <taxon>Bacteria</taxon>
        <taxon>Pseudomonadati</taxon>
        <taxon>Pseudomonadota</taxon>
        <taxon>Alphaproteobacteria</taxon>
        <taxon>Rhodospirillales</taxon>
        <taxon>Azospirillaceae</taxon>
        <taxon>Azospirillum</taxon>
    </lineage>
</organism>
<feature type="domain" description="Type I restriction modification DNA specificity" evidence="4">
    <location>
        <begin position="6"/>
        <end position="171"/>
    </location>
</feature>
<dbReference type="CDD" id="cd17254">
    <property type="entry name" value="RMtype1_S_FclI-TRD1-CR1_like"/>
    <property type="match status" value="1"/>
</dbReference>
<accession>A0ABX2T637</accession>
<comment type="caution">
    <text evidence="5">The sequence shown here is derived from an EMBL/GenBank/DDBJ whole genome shotgun (WGS) entry which is preliminary data.</text>
</comment>
<evidence type="ECO:0000256" key="1">
    <source>
        <dbReference type="ARBA" id="ARBA00010923"/>
    </source>
</evidence>
<dbReference type="InterPro" id="IPR052021">
    <property type="entry name" value="Type-I_RS_S_subunit"/>
</dbReference>
<dbReference type="PANTHER" id="PTHR30408:SF12">
    <property type="entry name" value="TYPE I RESTRICTION ENZYME MJAVIII SPECIFICITY SUBUNIT"/>
    <property type="match status" value="1"/>
</dbReference>
<feature type="domain" description="Type I restriction modification DNA specificity" evidence="4">
    <location>
        <begin position="210"/>
        <end position="373"/>
    </location>
</feature>
<sequence>MSRELPEGWTEAKLGELCRNDNDQVPVIPSTVYSLMGVRWYGNGTHLHAEMEGKKLATSSLNQVKAGQITYNKMWVSKSAFAVVPKEHDGLYATSEYPTFTIKSRTIISEYARYYMKIDEFREKAVQLCRGTTSRARLSPKDFLKLSIAIPPLLEQHRIVEILSSVDEAIASAKLFVEQARKVKKSTVESLLSNGIGHTQFKSTKIGSVPKSWKLKSIKDLCRLTNGNGFRPSDWTDRGLPIIRIQNLNGSRDFNYFSGNPKDKWIVEPGDLLFSWAGVRGVSFGPRLWDGPRGVLNQHIFKVHPHSEVNKFWLYFAMMLVTARIEAKAHGFKASLLHVHKSEITEQMVAVPPQAEQEEIVRHLDAMFETERLSMDYLIRLEAMRAALMPDLLTGRKRVFINKLAAE</sequence>
<keyword evidence="3" id="KW-0238">DNA-binding</keyword>
<reference evidence="5 6" key="1">
    <citation type="submission" date="2020-05" db="EMBL/GenBank/DDBJ databases">
        <title>Azospirillum oleiclasticum sp. nov, a nitrogen-fixing and heavy crude oil-emulsifying bacterium isolated from the crude oil of Yumen Oilfield.</title>
        <authorList>
            <person name="Wu D."/>
            <person name="Cai M."/>
            <person name="Zhang X."/>
        </authorList>
    </citation>
    <scope>NUCLEOTIDE SEQUENCE [LARGE SCALE GENOMIC DNA]</scope>
    <source>
        <strain evidence="5 6">ROY-1-1-2</strain>
    </source>
</reference>
<evidence type="ECO:0000259" key="4">
    <source>
        <dbReference type="Pfam" id="PF01420"/>
    </source>
</evidence>
<dbReference type="Gene3D" id="3.90.220.20">
    <property type="entry name" value="DNA methylase specificity domains"/>
    <property type="match status" value="2"/>
</dbReference>
<dbReference type="InterPro" id="IPR000055">
    <property type="entry name" value="Restrct_endonuc_typeI_TRD"/>
</dbReference>
<dbReference type="EMBL" id="JABFDB010000001">
    <property type="protein sequence ID" value="NYZ18757.1"/>
    <property type="molecule type" value="Genomic_DNA"/>
</dbReference>
<dbReference type="RefSeq" id="WP_180280473.1">
    <property type="nucleotide sequence ID" value="NZ_JABFDB010000001.1"/>
</dbReference>